<dbReference type="Gene3D" id="3.20.20.100">
    <property type="entry name" value="NADP-dependent oxidoreductase domain"/>
    <property type="match status" value="1"/>
</dbReference>
<name>A0ABV7QA41_9PSEU</name>
<reference evidence="6" key="1">
    <citation type="journal article" date="2019" name="Int. J. Syst. Evol. Microbiol.">
        <title>The Global Catalogue of Microorganisms (GCM) 10K type strain sequencing project: providing services to taxonomists for standard genome sequencing and annotation.</title>
        <authorList>
            <consortium name="The Broad Institute Genomics Platform"/>
            <consortium name="The Broad Institute Genome Sequencing Center for Infectious Disease"/>
            <person name="Wu L."/>
            <person name="Ma J."/>
        </authorList>
    </citation>
    <scope>NUCLEOTIDE SEQUENCE [LARGE SCALE GENOMIC DNA]</scope>
    <source>
        <strain evidence="6">CGMCC 4.7682</strain>
    </source>
</reference>
<dbReference type="PRINTS" id="PR01577">
    <property type="entry name" value="KCNABCHANNEL"/>
</dbReference>
<dbReference type="SUPFAM" id="SSF51430">
    <property type="entry name" value="NAD(P)-linked oxidoreductase"/>
    <property type="match status" value="1"/>
</dbReference>
<evidence type="ECO:0000313" key="5">
    <source>
        <dbReference type="EMBL" id="MFC3508810.1"/>
    </source>
</evidence>
<gene>
    <name evidence="5" type="primary">mgrA</name>
    <name evidence="5" type="ORF">ACFORO_01420</name>
</gene>
<proteinExistence type="inferred from homology"/>
<evidence type="ECO:0000256" key="2">
    <source>
        <dbReference type="ARBA" id="ARBA00022857"/>
    </source>
</evidence>
<evidence type="ECO:0000256" key="1">
    <source>
        <dbReference type="ARBA" id="ARBA00006515"/>
    </source>
</evidence>
<dbReference type="EMBL" id="JBHRWI010000002">
    <property type="protein sequence ID" value="MFC3508810.1"/>
    <property type="molecule type" value="Genomic_DNA"/>
</dbReference>
<dbReference type="Pfam" id="PF00248">
    <property type="entry name" value="Aldo_ket_red"/>
    <property type="match status" value="1"/>
</dbReference>
<keyword evidence="6" id="KW-1185">Reference proteome</keyword>
<comment type="caution">
    <text evidence="5">The sequence shown here is derived from an EMBL/GenBank/DDBJ whole genome shotgun (WGS) entry which is preliminary data.</text>
</comment>
<sequence length="342" mass="37728">MTYVAADHRYDSMPYRRCGRSGLKLPAISLGLWHNFGNDRPLTVQRDIVRRAFDLGITHFDLANNYGPPYGSAEENFGRLLASDLKPYRDELIISTKAGYDMWPGPYGEWGSRKYLLASLDQSLGRMGLDYVDIFYSHRFDPETPLEETVGALDRAVRSGKALYVGISSYNSARTAEAAQMLRDLGTPLLIHQPSYSMFNRWTEADDLLGTLEQAGAGCIAFSPLAQGLLTNKYLSGVPSDSRAAQGKSLNPDTITEEKLGKIRALGEIAERRGQTLAQLALAWALRDPRMTSLVIGASSVAQLEDNAAALGNLSFTDEELAEIDQHATEEDINIWKRSSDG</sequence>
<comment type="similarity">
    <text evidence="1">Belongs to the shaker potassium channel beta subunit family.</text>
</comment>
<dbReference type="Proteomes" id="UP001595764">
    <property type="component" value="Unassembled WGS sequence"/>
</dbReference>
<protein>
    <submittedName>
        <fullName evidence="5">L-glyceraldehyde 3-phosphate reductase</fullName>
        <ecNumber evidence="5">1.1.1.-</ecNumber>
    </submittedName>
</protein>
<dbReference type="EC" id="1.1.1.-" evidence="5"/>
<organism evidence="5 6">
    <name type="scientific">Amycolatopsis halotolerans</name>
    <dbReference type="NCBI Taxonomy" id="330083"/>
    <lineage>
        <taxon>Bacteria</taxon>
        <taxon>Bacillati</taxon>
        <taxon>Actinomycetota</taxon>
        <taxon>Actinomycetes</taxon>
        <taxon>Pseudonocardiales</taxon>
        <taxon>Pseudonocardiaceae</taxon>
        <taxon>Amycolatopsis</taxon>
    </lineage>
</organism>
<dbReference type="NCBIfam" id="NF007388">
    <property type="entry name" value="PRK09912.1"/>
    <property type="match status" value="1"/>
</dbReference>
<dbReference type="InterPro" id="IPR005399">
    <property type="entry name" value="K_chnl_volt-dep_bsu_KCNAB-rel"/>
</dbReference>
<dbReference type="RefSeq" id="WP_377875510.1">
    <property type="nucleotide sequence ID" value="NZ_JBHMAY010000081.1"/>
</dbReference>
<dbReference type="InterPro" id="IPR036812">
    <property type="entry name" value="NAD(P)_OxRdtase_dom_sf"/>
</dbReference>
<accession>A0ABV7QA41</accession>
<dbReference type="InterPro" id="IPR023210">
    <property type="entry name" value="NADP_OxRdtase_dom"/>
</dbReference>
<feature type="domain" description="NADP-dependent oxidoreductase" evidence="4">
    <location>
        <begin position="28"/>
        <end position="327"/>
    </location>
</feature>
<evidence type="ECO:0000313" key="6">
    <source>
        <dbReference type="Proteomes" id="UP001595764"/>
    </source>
</evidence>
<evidence type="ECO:0000259" key="4">
    <source>
        <dbReference type="Pfam" id="PF00248"/>
    </source>
</evidence>
<dbReference type="PANTHER" id="PTHR43150:SF4">
    <property type="entry name" value="L-GLYCERALDEHYDE 3-PHOSPHATE REDUCTASE"/>
    <property type="match status" value="1"/>
</dbReference>
<keyword evidence="2" id="KW-0521">NADP</keyword>
<keyword evidence="3 5" id="KW-0560">Oxidoreductase</keyword>
<evidence type="ECO:0000256" key="3">
    <source>
        <dbReference type="ARBA" id="ARBA00023002"/>
    </source>
</evidence>
<dbReference type="PANTHER" id="PTHR43150">
    <property type="entry name" value="HYPERKINETIC, ISOFORM M"/>
    <property type="match status" value="1"/>
</dbReference>
<dbReference type="GO" id="GO:0016491">
    <property type="term" value="F:oxidoreductase activity"/>
    <property type="evidence" value="ECO:0007669"/>
    <property type="project" value="UniProtKB-KW"/>
</dbReference>